<evidence type="ECO:0000313" key="6">
    <source>
        <dbReference type="Proteomes" id="UP001305421"/>
    </source>
</evidence>
<evidence type="ECO:0000313" key="5">
    <source>
        <dbReference type="EMBL" id="WNH49289.1"/>
    </source>
</evidence>
<dbReference type="CDD" id="cd03349">
    <property type="entry name" value="LbH_XAT"/>
    <property type="match status" value="1"/>
</dbReference>
<keyword evidence="2" id="KW-0808">Transferase</keyword>
<organism evidence="5 6">
    <name type="scientific">Stenotrophomonas aracearum</name>
    <dbReference type="NCBI Taxonomy" id="3003272"/>
    <lineage>
        <taxon>Bacteria</taxon>
        <taxon>Pseudomonadati</taxon>
        <taxon>Pseudomonadota</taxon>
        <taxon>Gammaproteobacteria</taxon>
        <taxon>Lysobacterales</taxon>
        <taxon>Lysobacteraceae</taxon>
        <taxon>Stenotrophomonas</taxon>
    </lineage>
</organism>
<dbReference type="PANTHER" id="PTHR43300">
    <property type="entry name" value="ACETYLTRANSFERASE"/>
    <property type="match status" value="1"/>
</dbReference>
<dbReference type="Pfam" id="PF00132">
    <property type="entry name" value="Hexapep"/>
    <property type="match status" value="1"/>
</dbReference>
<name>A0ABY9YG39_9GAMM</name>
<sequence length="193" mass="20711">MNHGFIPPLTSDDPRISIGRFTYGGAGFRLWSEGERVEIGAFCSFAEDVLIFGGGEHRVDWVTTHPLRIAFNSPGAGQDGHPHSKGPTRIGNDVWIGHGAMVLSGVTVGDGACIGAGAVVSKDVPPYSIVAGNPARVLRLRFSEEQIARLLDIAWWNWPVDSIRQFESLLCANDIDAFIMAAQAGPNAFATIP</sequence>
<evidence type="ECO:0000256" key="2">
    <source>
        <dbReference type="ARBA" id="ARBA00022679"/>
    </source>
</evidence>
<reference evidence="5 6" key="1">
    <citation type="submission" date="2022-12" db="EMBL/GenBank/DDBJ databases">
        <title>Two new species, Stenotrophomonas aracearum and Stenotrophomonas oahuensis, isolated from Anthurium (Araceae family) in Hawaii.</title>
        <authorList>
            <person name="Chunag S.C."/>
            <person name="Dobhal S."/>
            <person name="Alvarez A."/>
            <person name="Arif M."/>
        </authorList>
    </citation>
    <scope>NUCLEOTIDE SEQUENCE [LARGE SCALE GENOMIC DNA]</scope>
    <source>
        <strain evidence="5 6">A5588</strain>
    </source>
</reference>
<dbReference type="EMBL" id="CP115543">
    <property type="protein sequence ID" value="WNH49289.1"/>
    <property type="molecule type" value="Genomic_DNA"/>
</dbReference>
<dbReference type="PANTHER" id="PTHR43300:SF11">
    <property type="entry name" value="ACETYLTRANSFERASE RV3034C-RELATED"/>
    <property type="match status" value="1"/>
</dbReference>
<protein>
    <submittedName>
        <fullName evidence="5">CatB-related O-acetyltransferase</fullName>
    </submittedName>
</protein>
<dbReference type="SUPFAM" id="SSF51161">
    <property type="entry name" value="Trimeric LpxA-like enzymes"/>
    <property type="match status" value="1"/>
</dbReference>
<dbReference type="RefSeq" id="WP_311183757.1">
    <property type="nucleotide sequence ID" value="NZ_CP115543.1"/>
</dbReference>
<proteinExistence type="inferred from homology"/>
<comment type="similarity">
    <text evidence="1">Belongs to the transferase hexapeptide repeat family.</text>
</comment>
<keyword evidence="6" id="KW-1185">Reference proteome</keyword>
<keyword evidence="3" id="KW-0677">Repeat</keyword>
<accession>A0ABY9YG39</accession>
<dbReference type="InterPro" id="IPR018357">
    <property type="entry name" value="Hexapep_transf_CS"/>
</dbReference>
<dbReference type="InterPro" id="IPR011004">
    <property type="entry name" value="Trimer_LpxA-like_sf"/>
</dbReference>
<evidence type="ECO:0000256" key="1">
    <source>
        <dbReference type="ARBA" id="ARBA00007274"/>
    </source>
</evidence>
<evidence type="ECO:0000256" key="3">
    <source>
        <dbReference type="ARBA" id="ARBA00022737"/>
    </source>
</evidence>
<evidence type="ECO:0000256" key="4">
    <source>
        <dbReference type="ARBA" id="ARBA00023315"/>
    </source>
</evidence>
<gene>
    <name evidence="5" type="ORF">PDM28_02845</name>
</gene>
<dbReference type="PROSITE" id="PS00101">
    <property type="entry name" value="HEXAPEP_TRANSFERASES"/>
    <property type="match status" value="1"/>
</dbReference>
<dbReference type="Proteomes" id="UP001305421">
    <property type="component" value="Chromosome"/>
</dbReference>
<dbReference type="InterPro" id="IPR001451">
    <property type="entry name" value="Hexapep"/>
</dbReference>
<dbReference type="Gene3D" id="2.160.10.10">
    <property type="entry name" value="Hexapeptide repeat proteins"/>
    <property type="match status" value="1"/>
</dbReference>
<dbReference type="InterPro" id="IPR050179">
    <property type="entry name" value="Trans_hexapeptide_repeat"/>
</dbReference>
<keyword evidence="4" id="KW-0012">Acyltransferase</keyword>